<dbReference type="GO" id="GO:0003779">
    <property type="term" value="F:actin binding"/>
    <property type="evidence" value="ECO:0007669"/>
    <property type="project" value="UniProtKB-KW"/>
</dbReference>
<dbReference type="InterPro" id="IPR001680">
    <property type="entry name" value="WD40_rpt"/>
</dbReference>
<dbReference type="GO" id="GO:0031410">
    <property type="term" value="C:cytoplasmic vesicle"/>
    <property type="evidence" value="ECO:0007669"/>
    <property type="project" value="UniProtKB-SubCell"/>
</dbReference>
<name>A0A8C8SSG2_9SAUR</name>
<keyword evidence="6" id="KW-0813">Transport</keyword>
<dbReference type="AlphaFoldDB" id="A0A8C8SSG2"/>
<dbReference type="GO" id="GO:0005829">
    <property type="term" value="C:cytosol"/>
    <property type="evidence" value="ECO:0007669"/>
    <property type="project" value="UniProtKB-SubCell"/>
</dbReference>
<accession>A0A8C8SSG2</accession>
<evidence type="ECO:0000256" key="18">
    <source>
        <dbReference type="ARBA" id="ARBA00024838"/>
    </source>
</evidence>
<dbReference type="PANTHER" id="PTHR10856">
    <property type="entry name" value="CORONIN"/>
    <property type="match status" value="1"/>
</dbReference>
<evidence type="ECO:0000256" key="1">
    <source>
        <dbReference type="ARBA" id="ARBA00004394"/>
    </source>
</evidence>
<keyword evidence="16" id="KW-0009">Actin-binding</keyword>
<comment type="function">
    <text evidence="18">F-actin regulator involved in anterograde Golgi to endosome transport: upon ubiquitination via 'Lys-33'-linked ubiquitin chains by the BCR(KLHL20) E3 ubiquitin ligase complex, interacts with EPS15 and localizes to the trans-Golgi network, where it promotes actin polymerization, thereby facilitating post-Golgi trafficking. May play a role in the maintenance of the Golgi apparatus morphology.</text>
</comment>
<keyword evidence="13" id="KW-0653">Protein transport</keyword>
<evidence type="ECO:0000256" key="17">
    <source>
        <dbReference type="ARBA" id="ARBA00023329"/>
    </source>
</evidence>
<evidence type="ECO:0000256" key="15">
    <source>
        <dbReference type="ARBA" id="ARBA00023136"/>
    </source>
</evidence>
<evidence type="ECO:0000256" key="10">
    <source>
        <dbReference type="ARBA" id="ARBA00022574"/>
    </source>
</evidence>
<evidence type="ECO:0000256" key="2">
    <source>
        <dbReference type="ARBA" id="ARBA00004514"/>
    </source>
</evidence>
<keyword evidence="24" id="KW-1185">Reference proteome</keyword>
<comment type="similarity">
    <text evidence="5 20">Belongs to the WD repeat coronin family.</text>
</comment>
<keyword evidence="15" id="KW-0472">Membrane</keyword>
<dbReference type="GO" id="GO:0097435">
    <property type="term" value="P:supramolecular fiber organization"/>
    <property type="evidence" value="ECO:0007669"/>
    <property type="project" value="UniProtKB-ARBA"/>
</dbReference>
<dbReference type="InterPro" id="IPR015048">
    <property type="entry name" value="DUF1899"/>
</dbReference>
<protein>
    <recommendedName>
        <fullName evidence="20">Coronin</fullName>
    </recommendedName>
</protein>
<evidence type="ECO:0000256" key="9">
    <source>
        <dbReference type="ARBA" id="ARBA00022553"/>
    </source>
</evidence>
<dbReference type="InterPro" id="IPR011047">
    <property type="entry name" value="Quinoprotein_ADH-like_sf"/>
</dbReference>
<dbReference type="Pfam" id="PF00400">
    <property type="entry name" value="WD40"/>
    <property type="match status" value="4"/>
</dbReference>
<dbReference type="FunFam" id="2.130.10.10:FF:000310">
    <property type="entry name" value="Coronin"/>
    <property type="match status" value="1"/>
</dbReference>
<feature type="repeat" description="WD" evidence="19">
    <location>
        <begin position="550"/>
        <end position="592"/>
    </location>
</feature>
<evidence type="ECO:0000256" key="14">
    <source>
        <dbReference type="ARBA" id="ARBA00023034"/>
    </source>
</evidence>
<feature type="domain" description="DUF1899" evidence="22">
    <location>
        <begin position="3"/>
        <end position="65"/>
    </location>
</feature>
<dbReference type="PANTHER" id="PTHR10856:SF20">
    <property type="entry name" value="CORONIN-7"/>
    <property type="match status" value="1"/>
</dbReference>
<feature type="repeat" description="WD" evidence="19">
    <location>
        <begin position="593"/>
        <end position="624"/>
    </location>
</feature>
<keyword evidence="10 19" id="KW-0853">WD repeat</keyword>
<evidence type="ECO:0000256" key="5">
    <source>
        <dbReference type="ARBA" id="ARBA00009482"/>
    </source>
</evidence>
<dbReference type="Proteomes" id="UP000694393">
    <property type="component" value="Unplaced"/>
</dbReference>
<evidence type="ECO:0000256" key="7">
    <source>
        <dbReference type="ARBA" id="ARBA00022490"/>
    </source>
</evidence>
<feature type="domain" description="DUF1899" evidence="22">
    <location>
        <begin position="425"/>
        <end position="491"/>
    </location>
</feature>
<evidence type="ECO:0000259" key="22">
    <source>
        <dbReference type="SMART" id="SM01166"/>
    </source>
</evidence>
<comment type="subcellular location">
    <subcellularLocation>
        <location evidence="2">Cytoplasm</location>
        <location evidence="2">Cytosol</location>
    </subcellularLocation>
    <subcellularLocation>
        <location evidence="3">Cytoplasmic vesicle</location>
    </subcellularLocation>
    <subcellularLocation>
        <location evidence="1">Golgi apparatus membrane</location>
    </subcellularLocation>
    <subcellularLocation>
        <location evidence="4">Golgi apparatus</location>
        <location evidence="4">trans-Golgi network</location>
    </subcellularLocation>
</comment>
<keyword evidence="12" id="KW-0832">Ubl conjugation</keyword>
<evidence type="ECO:0000256" key="6">
    <source>
        <dbReference type="ARBA" id="ARBA00022448"/>
    </source>
</evidence>
<dbReference type="GO" id="GO:0000139">
    <property type="term" value="C:Golgi membrane"/>
    <property type="evidence" value="ECO:0007669"/>
    <property type="project" value="UniProtKB-SubCell"/>
</dbReference>
<dbReference type="PROSITE" id="PS00678">
    <property type="entry name" value="WD_REPEATS_1"/>
    <property type="match status" value="1"/>
</dbReference>
<evidence type="ECO:0000256" key="4">
    <source>
        <dbReference type="ARBA" id="ARBA00004601"/>
    </source>
</evidence>
<proteinExistence type="inferred from homology"/>
<dbReference type="Pfam" id="PF08953">
    <property type="entry name" value="DUF1899"/>
    <property type="match status" value="2"/>
</dbReference>
<reference evidence="23" key="1">
    <citation type="submission" date="2025-08" db="UniProtKB">
        <authorList>
            <consortium name="Ensembl"/>
        </authorList>
    </citation>
    <scope>IDENTIFICATION</scope>
</reference>
<evidence type="ECO:0000256" key="11">
    <source>
        <dbReference type="ARBA" id="ARBA00022737"/>
    </source>
</evidence>
<dbReference type="GO" id="GO:0030036">
    <property type="term" value="P:actin cytoskeleton organization"/>
    <property type="evidence" value="ECO:0007669"/>
    <property type="project" value="UniProtKB-ARBA"/>
</dbReference>
<dbReference type="InterPro" id="IPR015943">
    <property type="entry name" value="WD40/YVTN_repeat-like_dom_sf"/>
</dbReference>
<keyword evidence="14" id="KW-0333">Golgi apparatus</keyword>
<keyword evidence="7" id="KW-0963">Cytoplasm</keyword>
<evidence type="ECO:0000256" key="8">
    <source>
        <dbReference type="ARBA" id="ARBA00022499"/>
    </source>
</evidence>
<evidence type="ECO:0000256" key="13">
    <source>
        <dbReference type="ARBA" id="ARBA00022927"/>
    </source>
</evidence>
<dbReference type="SUPFAM" id="SSF50998">
    <property type="entry name" value="Quinoprotein alcohol dehydrogenase-like"/>
    <property type="match status" value="1"/>
</dbReference>
<feature type="region of interest" description="Disordered" evidence="21">
    <location>
        <begin position="390"/>
        <end position="426"/>
    </location>
</feature>
<dbReference type="InterPro" id="IPR019775">
    <property type="entry name" value="WD40_repeat_CS"/>
</dbReference>
<feature type="repeat" description="WD" evidence="19">
    <location>
        <begin position="164"/>
        <end position="205"/>
    </location>
</feature>
<evidence type="ECO:0000256" key="16">
    <source>
        <dbReference type="ARBA" id="ARBA00023203"/>
    </source>
</evidence>
<sequence>MNRFKASRFRHVAAKPARKETWIRDVRASSVTSCGNHIKSSCRLIAFNADSAGVLGIVPVESQDGGKRPVTQLCCHSDVVTDLDFSPFDPLLLATSSADRTVKVWHLPESGQDLPSCPGVTLGPEGCQVDALQFHPTAAGVLVSGAGRVAKIWDVAQQKALTALDPHGDLIQSVAWKQDGAFLGTSCKDKKLRIFDPRTKPSAVQSIQGHENNKDSRLLWMNASDYILSVGFSQVREREVKLWDTRKFSSSLISFVLDTSSGAFIPLFDPDTSLLVVAGKVSARWELHLCSPLVTQCLTEGKSKGAALVPKLALDVMSCEVLRVLQLTDGFIVPISYTVPRKSQQEFHEDLFPDSSGPVPASSAQGWWAGDNKQVCAWLLAWPRETLSTSTESSSLSSPPSSLSSPSSSAPSLSASSPSQKSLQSILGPSSKFRHTLGTLLPRSTHITNLKGLNLTTPGESDGFCANQHRVAIPLLSAGGQVAILELSKPGRLPDTAVPTIENGTPIADLCWDPFDPQRLAIAGEDAKIRLWRIPPGGLQETLLEPNAVLRGHTEKIYSIRFHPLAADILTSSSYDMSVRIWDLQAGREALCLRGHRDQIFSLAWSPDGRKLATVSKDGRVRIYTPRRSPEPEQEGPGPEGGRGARLVWVCGGHHLLVSGFDSRSERQLYLYDAAALTAGPLSVLSLDVAPSTLIPFYDQDTSVVFLTGKGDTRVFVYELIPEAPFFLECNSFMSSDPHKGFLFLPKTECDVREVEFARAVRLRQSSIEPVAFRVPRIKKEFFQDDIYPPTAVCWEPALPATAWLVGSDGQHRKLSLQPKDMTPVSAAPQDVPLRKFVPASHYLEEKSDEQKKEELLSAMVAKLGNRDDPLPQDSFEGVDEAEWVGLRRG</sequence>
<keyword evidence="8" id="KW-1017">Isopeptide bond</keyword>
<evidence type="ECO:0000256" key="20">
    <source>
        <dbReference type="RuleBase" id="RU280818"/>
    </source>
</evidence>
<dbReference type="Ensembl" id="ENSPCET00000024713.1">
    <property type="protein sequence ID" value="ENSPCEP00000023917.1"/>
    <property type="gene ID" value="ENSPCEG00000017950.1"/>
</dbReference>
<dbReference type="SMART" id="SM01167">
    <property type="entry name" value="DUF1900"/>
    <property type="match status" value="2"/>
</dbReference>
<keyword evidence="17" id="KW-0968">Cytoplasmic vesicle</keyword>
<dbReference type="Gene3D" id="2.130.10.10">
    <property type="entry name" value="YVTN repeat-like/Quinoprotein amine dehydrogenase"/>
    <property type="match status" value="2"/>
</dbReference>
<evidence type="ECO:0000256" key="12">
    <source>
        <dbReference type="ARBA" id="ARBA00022843"/>
    </source>
</evidence>
<dbReference type="SMART" id="SM01166">
    <property type="entry name" value="DUF1899"/>
    <property type="match status" value="2"/>
</dbReference>
<evidence type="ECO:0000313" key="24">
    <source>
        <dbReference type="Proteomes" id="UP000694393"/>
    </source>
</evidence>
<keyword evidence="9" id="KW-0597">Phosphoprotein</keyword>
<dbReference type="Pfam" id="PF16300">
    <property type="entry name" value="WD40_4"/>
    <property type="match status" value="2"/>
</dbReference>
<dbReference type="FunFam" id="2.130.10.10:FF:000076">
    <property type="entry name" value="Coronin"/>
    <property type="match status" value="1"/>
</dbReference>
<dbReference type="PROSITE" id="PS50294">
    <property type="entry name" value="WD_REPEATS_REGION"/>
    <property type="match status" value="3"/>
</dbReference>
<organism evidence="23 24">
    <name type="scientific">Pelusios castaneus</name>
    <name type="common">West African mud turtle</name>
    <dbReference type="NCBI Taxonomy" id="367368"/>
    <lineage>
        <taxon>Eukaryota</taxon>
        <taxon>Metazoa</taxon>
        <taxon>Chordata</taxon>
        <taxon>Craniata</taxon>
        <taxon>Vertebrata</taxon>
        <taxon>Euteleostomi</taxon>
        <taxon>Archelosauria</taxon>
        <taxon>Testudinata</taxon>
        <taxon>Testudines</taxon>
        <taxon>Pleurodira</taxon>
        <taxon>Pelomedusidae</taxon>
        <taxon>Pelusios</taxon>
    </lineage>
</organism>
<dbReference type="PROSITE" id="PS50082">
    <property type="entry name" value="WD_REPEATS_2"/>
    <property type="match status" value="4"/>
</dbReference>
<evidence type="ECO:0000256" key="21">
    <source>
        <dbReference type="SAM" id="MobiDB-lite"/>
    </source>
</evidence>
<dbReference type="SMART" id="SM00320">
    <property type="entry name" value="WD40"/>
    <property type="match status" value="7"/>
</dbReference>
<evidence type="ECO:0000256" key="19">
    <source>
        <dbReference type="PROSITE-ProRule" id="PRU00221"/>
    </source>
</evidence>
<feature type="compositionally biased region" description="Low complexity" evidence="21">
    <location>
        <begin position="390"/>
        <end position="425"/>
    </location>
</feature>
<evidence type="ECO:0000256" key="3">
    <source>
        <dbReference type="ARBA" id="ARBA00004541"/>
    </source>
</evidence>
<keyword evidence="11 20" id="KW-0677">Repeat</keyword>
<reference evidence="23" key="2">
    <citation type="submission" date="2025-09" db="UniProtKB">
        <authorList>
            <consortium name="Ensembl"/>
        </authorList>
    </citation>
    <scope>IDENTIFICATION</scope>
</reference>
<dbReference type="GO" id="GO:0015031">
    <property type="term" value="P:protein transport"/>
    <property type="evidence" value="ECO:0007669"/>
    <property type="project" value="UniProtKB-KW"/>
</dbReference>
<feature type="repeat" description="WD" evidence="19">
    <location>
        <begin position="73"/>
        <end position="107"/>
    </location>
</feature>
<dbReference type="InterPro" id="IPR015505">
    <property type="entry name" value="Coronin"/>
</dbReference>
<evidence type="ECO:0000313" key="23">
    <source>
        <dbReference type="Ensembl" id="ENSPCEP00000023917.1"/>
    </source>
</evidence>